<organism evidence="9 10">
    <name type="scientific">Paracraurococcus lichenis</name>
    <dbReference type="NCBI Taxonomy" id="3064888"/>
    <lineage>
        <taxon>Bacteria</taxon>
        <taxon>Pseudomonadati</taxon>
        <taxon>Pseudomonadota</taxon>
        <taxon>Alphaproteobacteria</taxon>
        <taxon>Acetobacterales</taxon>
        <taxon>Roseomonadaceae</taxon>
        <taxon>Paracraurococcus</taxon>
    </lineage>
</organism>
<gene>
    <name evidence="9" type="ORF">Q7A36_37225</name>
</gene>
<sequence length="200" mass="21853">MACSGAQPAAAPEDWSGCILAIARAGDRAAFATLFAHFAPRLKAYFRRASALGDAASEELAQDAMLAVWRKAAQFDPARAAAETWIFAIARNLCIDRLRQMRAATALHATLEQWPEVPEAPCSSAAFERAAEQESLRRALQELPEEQLRLLRLAYFAEKSHAAIAAELGMPLGTVKGRLRMALQRLRGVMRGPDKATHDV</sequence>
<keyword evidence="2 6" id="KW-0805">Transcription regulation</keyword>
<dbReference type="PROSITE" id="PS01063">
    <property type="entry name" value="SIGMA70_ECF"/>
    <property type="match status" value="1"/>
</dbReference>
<dbReference type="PANTHER" id="PTHR43133">
    <property type="entry name" value="RNA POLYMERASE ECF-TYPE SIGMA FACTO"/>
    <property type="match status" value="1"/>
</dbReference>
<dbReference type="Gene3D" id="1.10.1740.10">
    <property type="match status" value="1"/>
</dbReference>
<dbReference type="SUPFAM" id="SSF88659">
    <property type="entry name" value="Sigma3 and sigma4 domains of RNA polymerase sigma factors"/>
    <property type="match status" value="1"/>
</dbReference>
<accession>A0ABT9EDA6</accession>
<dbReference type="RefSeq" id="WP_305108850.1">
    <property type="nucleotide sequence ID" value="NZ_JAUTWS010000149.1"/>
</dbReference>
<keyword evidence="3 6" id="KW-0731">Sigma factor</keyword>
<dbReference type="InterPro" id="IPR013325">
    <property type="entry name" value="RNA_pol_sigma_r2"/>
</dbReference>
<evidence type="ECO:0000259" key="7">
    <source>
        <dbReference type="Pfam" id="PF04542"/>
    </source>
</evidence>
<dbReference type="Pfam" id="PF08281">
    <property type="entry name" value="Sigma70_r4_2"/>
    <property type="match status" value="1"/>
</dbReference>
<feature type="domain" description="RNA polymerase sigma factor 70 region 4 type 2" evidence="8">
    <location>
        <begin position="134"/>
        <end position="186"/>
    </location>
</feature>
<dbReference type="Pfam" id="PF04542">
    <property type="entry name" value="Sigma70_r2"/>
    <property type="match status" value="1"/>
</dbReference>
<dbReference type="InterPro" id="IPR013249">
    <property type="entry name" value="RNA_pol_sigma70_r4_t2"/>
</dbReference>
<proteinExistence type="inferred from homology"/>
<evidence type="ECO:0000313" key="9">
    <source>
        <dbReference type="EMBL" id="MDO9714005.1"/>
    </source>
</evidence>
<evidence type="ECO:0000259" key="8">
    <source>
        <dbReference type="Pfam" id="PF08281"/>
    </source>
</evidence>
<dbReference type="InterPro" id="IPR007627">
    <property type="entry name" value="RNA_pol_sigma70_r2"/>
</dbReference>
<name>A0ABT9EDA6_9PROT</name>
<protein>
    <recommendedName>
        <fullName evidence="6">RNA polymerase sigma factor</fullName>
    </recommendedName>
</protein>
<feature type="domain" description="RNA polymerase sigma-70 region 2" evidence="7">
    <location>
        <begin position="34"/>
        <end position="100"/>
    </location>
</feature>
<keyword evidence="4 6" id="KW-0238">DNA-binding</keyword>
<dbReference type="EMBL" id="JAUTWS010000149">
    <property type="protein sequence ID" value="MDO9714005.1"/>
    <property type="molecule type" value="Genomic_DNA"/>
</dbReference>
<comment type="caution">
    <text evidence="9">The sequence shown here is derived from an EMBL/GenBank/DDBJ whole genome shotgun (WGS) entry which is preliminary data.</text>
</comment>
<dbReference type="CDD" id="cd06171">
    <property type="entry name" value="Sigma70_r4"/>
    <property type="match status" value="1"/>
</dbReference>
<dbReference type="NCBIfam" id="TIGR02937">
    <property type="entry name" value="sigma70-ECF"/>
    <property type="match status" value="1"/>
</dbReference>
<dbReference type="Gene3D" id="1.10.10.10">
    <property type="entry name" value="Winged helix-like DNA-binding domain superfamily/Winged helix DNA-binding domain"/>
    <property type="match status" value="1"/>
</dbReference>
<dbReference type="InterPro" id="IPR013324">
    <property type="entry name" value="RNA_pol_sigma_r3/r4-like"/>
</dbReference>
<dbReference type="Proteomes" id="UP001243009">
    <property type="component" value="Unassembled WGS sequence"/>
</dbReference>
<evidence type="ECO:0000256" key="3">
    <source>
        <dbReference type="ARBA" id="ARBA00023082"/>
    </source>
</evidence>
<dbReference type="InterPro" id="IPR014284">
    <property type="entry name" value="RNA_pol_sigma-70_dom"/>
</dbReference>
<evidence type="ECO:0000256" key="6">
    <source>
        <dbReference type="RuleBase" id="RU000716"/>
    </source>
</evidence>
<reference evidence="9 10" key="1">
    <citation type="submission" date="2023-08" db="EMBL/GenBank/DDBJ databases">
        <title>The draft genome sequence of Paracraurococcus sp. LOR1-02.</title>
        <authorList>
            <person name="Kingkaew E."/>
            <person name="Tanasupawat S."/>
        </authorList>
    </citation>
    <scope>NUCLEOTIDE SEQUENCE [LARGE SCALE GENOMIC DNA]</scope>
    <source>
        <strain evidence="9 10">LOR1-02</strain>
    </source>
</reference>
<evidence type="ECO:0000256" key="1">
    <source>
        <dbReference type="ARBA" id="ARBA00010641"/>
    </source>
</evidence>
<evidence type="ECO:0000313" key="10">
    <source>
        <dbReference type="Proteomes" id="UP001243009"/>
    </source>
</evidence>
<evidence type="ECO:0000256" key="2">
    <source>
        <dbReference type="ARBA" id="ARBA00023015"/>
    </source>
</evidence>
<keyword evidence="5 6" id="KW-0804">Transcription</keyword>
<dbReference type="PANTHER" id="PTHR43133:SF62">
    <property type="entry name" value="RNA POLYMERASE SIGMA FACTOR SIGZ"/>
    <property type="match status" value="1"/>
</dbReference>
<keyword evidence="10" id="KW-1185">Reference proteome</keyword>
<dbReference type="InterPro" id="IPR000838">
    <property type="entry name" value="RNA_pol_sigma70_ECF_CS"/>
</dbReference>
<evidence type="ECO:0000256" key="4">
    <source>
        <dbReference type="ARBA" id="ARBA00023125"/>
    </source>
</evidence>
<comment type="similarity">
    <text evidence="1 6">Belongs to the sigma-70 factor family. ECF subfamily.</text>
</comment>
<dbReference type="SUPFAM" id="SSF88946">
    <property type="entry name" value="Sigma2 domain of RNA polymerase sigma factors"/>
    <property type="match status" value="1"/>
</dbReference>
<dbReference type="InterPro" id="IPR036388">
    <property type="entry name" value="WH-like_DNA-bd_sf"/>
</dbReference>
<dbReference type="InterPro" id="IPR039425">
    <property type="entry name" value="RNA_pol_sigma-70-like"/>
</dbReference>
<evidence type="ECO:0000256" key="5">
    <source>
        <dbReference type="ARBA" id="ARBA00023163"/>
    </source>
</evidence>